<accession>A0AAN8FDS0</accession>
<dbReference type="EMBL" id="WIXE01016912">
    <property type="protein sequence ID" value="KAK5972177.1"/>
    <property type="molecule type" value="Genomic_DNA"/>
</dbReference>
<proteinExistence type="predicted"/>
<gene>
    <name evidence="1" type="ORF">GCK32_005290</name>
</gene>
<dbReference type="Proteomes" id="UP001331761">
    <property type="component" value="Unassembled WGS sequence"/>
</dbReference>
<reference evidence="1 2" key="1">
    <citation type="submission" date="2019-10" db="EMBL/GenBank/DDBJ databases">
        <title>Assembly and Annotation for the nematode Trichostrongylus colubriformis.</title>
        <authorList>
            <person name="Martin J."/>
        </authorList>
    </citation>
    <scope>NUCLEOTIDE SEQUENCE [LARGE SCALE GENOMIC DNA]</scope>
    <source>
        <strain evidence="1">G859</strain>
        <tissue evidence="1">Whole worm</tissue>
    </source>
</reference>
<comment type="caution">
    <text evidence="1">The sequence shown here is derived from an EMBL/GenBank/DDBJ whole genome shotgun (WGS) entry which is preliminary data.</text>
</comment>
<keyword evidence="2" id="KW-1185">Reference proteome</keyword>
<organism evidence="1 2">
    <name type="scientific">Trichostrongylus colubriformis</name>
    <name type="common">Black scour worm</name>
    <dbReference type="NCBI Taxonomy" id="6319"/>
    <lineage>
        <taxon>Eukaryota</taxon>
        <taxon>Metazoa</taxon>
        <taxon>Ecdysozoa</taxon>
        <taxon>Nematoda</taxon>
        <taxon>Chromadorea</taxon>
        <taxon>Rhabditida</taxon>
        <taxon>Rhabditina</taxon>
        <taxon>Rhabditomorpha</taxon>
        <taxon>Strongyloidea</taxon>
        <taxon>Trichostrongylidae</taxon>
        <taxon>Trichostrongylus</taxon>
    </lineage>
</organism>
<evidence type="ECO:0000313" key="1">
    <source>
        <dbReference type="EMBL" id="KAK5972177.1"/>
    </source>
</evidence>
<sequence>MTCFQSYTLADEGSVLPSVSEPLVAKKTKHVKRVDRILNQIRSKKVDEIPAGTSSQPIIQPVILVVPADNIAATVEAIKSVFRTTSEVSVQVLPYESESASTEKNTVAVGMDQPSCYDFSGQFNSPAPFFFSSNACPNTANASSSTDQQMLDFTQNATICYEAQQTPEVGFQYEYDSGVLRQARVRDRTTSTSRQYLDEVYDGGPRQGVAIDTPMARTFGTMVDEKVFASVRNAETSMDAAEFDLLRDMETRTMNDVGLMTDFWADMDHTP</sequence>
<protein>
    <submittedName>
        <fullName evidence="1">Uncharacterized protein</fullName>
    </submittedName>
</protein>
<dbReference type="AlphaFoldDB" id="A0AAN8FDS0"/>
<name>A0AAN8FDS0_TRICO</name>
<evidence type="ECO:0000313" key="2">
    <source>
        <dbReference type="Proteomes" id="UP001331761"/>
    </source>
</evidence>